<dbReference type="Proteomes" id="UP001275436">
    <property type="component" value="Unassembled WGS sequence"/>
</dbReference>
<dbReference type="RefSeq" id="WP_017796895.1">
    <property type="nucleotide sequence ID" value="NZ_BSKO01000001.1"/>
</dbReference>
<evidence type="ECO:0000313" key="2">
    <source>
        <dbReference type="Proteomes" id="UP001275436"/>
    </source>
</evidence>
<dbReference type="Pfam" id="PF10673">
    <property type="entry name" value="DUF2487"/>
    <property type="match status" value="1"/>
</dbReference>
<name>A0ABQ5TPB7_9BACI</name>
<keyword evidence="2" id="KW-1185">Reference proteome</keyword>
<reference evidence="1 2" key="1">
    <citation type="submission" date="2023-02" db="EMBL/GenBank/DDBJ databases">
        <title>Oceanobacillus kimchii IFOP_LL358 isolated form Alexandrium catenella lab strain.</title>
        <authorList>
            <person name="Gajardo G."/>
            <person name="Ueki S."/>
            <person name="Maruyama F."/>
        </authorList>
    </citation>
    <scope>NUCLEOTIDE SEQUENCE [LARGE SCALE GENOMIC DNA]</scope>
    <source>
        <strain evidence="1 2">IFOP_LL358</strain>
    </source>
</reference>
<evidence type="ECO:0000313" key="1">
    <source>
        <dbReference type="EMBL" id="GLO66432.1"/>
    </source>
</evidence>
<accession>A0ABQ5TPB7</accession>
<sequence>MKWTKEDINTYDGAKEFVDTLIIPLSPFQIVNTSESKKLSSQYEEMNILVKELEKELMGRVLLTPNYTYLKTTDKKAEVQRINEWTSHVKELPFEHVIFITFDPSWRKESQNLDGEVVWLPAIQLDSSNSNEIQRIIREQVGQTVELIRSFW</sequence>
<dbReference type="EMBL" id="BSKO01000001">
    <property type="protein sequence ID" value="GLO66432.1"/>
    <property type="molecule type" value="Genomic_DNA"/>
</dbReference>
<protein>
    <recommendedName>
        <fullName evidence="3">DUF2487 family protein</fullName>
    </recommendedName>
</protein>
<organism evidence="1 2">
    <name type="scientific">Oceanobacillus kimchii</name>
    <dbReference type="NCBI Taxonomy" id="746691"/>
    <lineage>
        <taxon>Bacteria</taxon>
        <taxon>Bacillati</taxon>
        <taxon>Bacillota</taxon>
        <taxon>Bacilli</taxon>
        <taxon>Bacillales</taxon>
        <taxon>Bacillaceae</taxon>
        <taxon>Oceanobacillus</taxon>
    </lineage>
</organism>
<comment type="caution">
    <text evidence="1">The sequence shown here is derived from an EMBL/GenBank/DDBJ whole genome shotgun (WGS) entry which is preliminary data.</text>
</comment>
<proteinExistence type="predicted"/>
<gene>
    <name evidence="1" type="ORF">MACH08_22160</name>
</gene>
<evidence type="ECO:0008006" key="3">
    <source>
        <dbReference type="Google" id="ProtNLM"/>
    </source>
</evidence>
<dbReference type="InterPro" id="IPR019615">
    <property type="entry name" value="DUF2487"/>
</dbReference>